<dbReference type="AlphaFoldDB" id="A0A6G1F8H5"/>
<evidence type="ECO:0000256" key="1">
    <source>
        <dbReference type="SAM" id="MobiDB-lite"/>
    </source>
</evidence>
<evidence type="ECO:0000313" key="3">
    <source>
        <dbReference type="Proteomes" id="UP000479710"/>
    </source>
</evidence>
<accession>A0A6G1F8H5</accession>
<organism evidence="2 3">
    <name type="scientific">Oryza meyeriana var. granulata</name>
    <dbReference type="NCBI Taxonomy" id="110450"/>
    <lineage>
        <taxon>Eukaryota</taxon>
        <taxon>Viridiplantae</taxon>
        <taxon>Streptophyta</taxon>
        <taxon>Embryophyta</taxon>
        <taxon>Tracheophyta</taxon>
        <taxon>Spermatophyta</taxon>
        <taxon>Magnoliopsida</taxon>
        <taxon>Liliopsida</taxon>
        <taxon>Poales</taxon>
        <taxon>Poaceae</taxon>
        <taxon>BOP clade</taxon>
        <taxon>Oryzoideae</taxon>
        <taxon>Oryzeae</taxon>
        <taxon>Oryzinae</taxon>
        <taxon>Oryza</taxon>
        <taxon>Oryza meyeriana</taxon>
    </lineage>
</organism>
<dbReference type="EMBL" id="SPHZ02000001">
    <property type="protein sequence ID" value="KAF0933228.1"/>
    <property type="molecule type" value="Genomic_DNA"/>
</dbReference>
<protein>
    <submittedName>
        <fullName evidence="2">Uncharacterized protein</fullName>
    </submittedName>
</protein>
<reference evidence="2 3" key="1">
    <citation type="submission" date="2019-11" db="EMBL/GenBank/DDBJ databases">
        <title>Whole genome sequence of Oryza granulata.</title>
        <authorList>
            <person name="Li W."/>
        </authorList>
    </citation>
    <scope>NUCLEOTIDE SEQUENCE [LARGE SCALE GENOMIC DNA]</scope>
    <source>
        <strain evidence="3">cv. Menghai</strain>
        <tissue evidence="2">Leaf</tissue>
    </source>
</reference>
<evidence type="ECO:0000313" key="2">
    <source>
        <dbReference type="EMBL" id="KAF0933228.1"/>
    </source>
</evidence>
<keyword evidence="3" id="KW-1185">Reference proteome</keyword>
<comment type="caution">
    <text evidence="2">The sequence shown here is derived from an EMBL/GenBank/DDBJ whole genome shotgun (WGS) entry which is preliminary data.</text>
</comment>
<dbReference type="Proteomes" id="UP000479710">
    <property type="component" value="Unassembled WGS sequence"/>
</dbReference>
<gene>
    <name evidence="2" type="ORF">E2562_016167</name>
</gene>
<feature type="region of interest" description="Disordered" evidence="1">
    <location>
        <begin position="1"/>
        <end position="30"/>
    </location>
</feature>
<sequence length="59" mass="6275">MASKQKRKSERSEGGAASACRRKNCGEGSACASPTLQEVVAATGRGDFTRLPLCAMRWT</sequence>
<name>A0A6G1F8H5_9ORYZ</name>
<proteinExistence type="predicted"/>